<evidence type="ECO:0000313" key="4">
    <source>
        <dbReference type="EMBL" id="GAN13880.1"/>
    </source>
</evidence>
<name>A0A0C9M2K5_SPHPI</name>
<dbReference type="InterPro" id="IPR052173">
    <property type="entry name" value="Beta-lactam_resp_regulator"/>
</dbReference>
<dbReference type="Pfam" id="PF05569">
    <property type="entry name" value="Peptidase_M56"/>
    <property type="match status" value="1"/>
</dbReference>
<reference evidence="4 5" key="1">
    <citation type="submission" date="2014-08" db="EMBL/GenBank/DDBJ databases">
        <title>Whole genome shotgun sequence of Sphingomonas paucimobilis NBRC 13935.</title>
        <authorList>
            <person name="Hosoyama A."/>
            <person name="Hashimoto M."/>
            <person name="Hosoyama Y."/>
            <person name="Noguchi M."/>
            <person name="Uohara A."/>
            <person name="Ohji S."/>
            <person name="Katano-Makiyama Y."/>
            <person name="Ichikawa N."/>
            <person name="Kimura A."/>
            <person name="Yamazoe A."/>
            <person name="Fujita N."/>
        </authorList>
    </citation>
    <scope>NUCLEOTIDE SEQUENCE [LARGE SCALE GENOMIC DNA]</scope>
    <source>
        <strain evidence="4 5">NBRC 13935</strain>
    </source>
</reference>
<feature type="transmembrane region" description="Helical" evidence="2">
    <location>
        <begin position="6"/>
        <end position="26"/>
    </location>
</feature>
<dbReference type="Proteomes" id="UP000032025">
    <property type="component" value="Unassembled WGS sequence"/>
</dbReference>
<sequence length="540" mass="58316">MSGAQLGWAVEAMIASTLLMALVLLARRRVREAFGPQIAYALWALPLLRLILPPLPRGLSEQATPPLAAASERFATYVMVPVTEQLATPLAAPSIWPMVGQGIALFWMIGAAGFLGFQLFRHWRFRTRLLASADTLEAVKGVWVVASDGAPGPLAFGIWHRYVAFPRDFDERYDADERDLALAHELGHHERGDLIANWIALTVLALHWFNPIAWRAFRAFRADQELANDARVLKGRSRADRHVYACAIVKAAHGRALSGACHLHTIDDLKGRLKMLTTSPKSRRQLAMGGATVSLLVLGGLGVTASGTPAAAALTKKVERTIGVDLTSAEPILPAVAAVETMPEVPVAPHASAVPVAAQEAVEPTAPTAPIAPSAPVAPMARQVADVPAAPPAPPVPPYTVTLRNGKTMRIDAPHGIRMVRMRDMPVMPPMPLVRSETCGTANSDMRTSYTKVEGKTRQQVTIICTDRIERAARTAALSAVDAEHMAKSNMRIALSSIAMARRTIDNNRNLSEEARREALSGLDQATAELRAEMADAERD</sequence>
<dbReference type="AlphaFoldDB" id="A0A0C9M2K5"/>
<dbReference type="InterPro" id="IPR008756">
    <property type="entry name" value="Peptidase_M56"/>
</dbReference>
<evidence type="ECO:0000256" key="2">
    <source>
        <dbReference type="SAM" id="Phobius"/>
    </source>
</evidence>
<gene>
    <name evidence="4" type="ORF">SP6_30_00190</name>
</gene>
<feature type="transmembrane region" description="Helical" evidence="2">
    <location>
        <begin position="98"/>
        <end position="120"/>
    </location>
</feature>
<dbReference type="GeneID" id="78528949"/>
<dbReference type="EMBL" id="BBJS01000030">
    <property type="protein sequence ID" value="GAN13880.1"/>
    <property type="molecule type" value="Genomic_DNA"/>
</dbReference>
<organism evidence="4 5">
    <name type="scientific">Sphingomonas paucimobilis NBRC 13935</name>
    <dbReference type="NCBI Taxonomy" id="1219050"/>
    <lineage>
        <taxon>Bacteria</taxon>
        <taxon>Pseudomonadati</taxon>
        <taxon>Pseudomonadota</taxon>
        <taxon>Alphaproteobacteria</taxon>
        <taxon>Sphingomonadales</taxon>
        <taxon>Sphingomonadaceae</taxon>
        <taxon>Sphingomonas</taxon>
    </lineage>
</organism>
<feature type="domain" description="Peptidase M56" evidence="3">
    <location>
        <begin position="10"/>
        <end position="276"/>
    </location>
</feature>
<comment type="caution">
    <text evidence="4">The sequence shown here is derived from an EMBL/GenBank/DDBJ whole genome shotgun (WGS) entry which is preliminary data.</text>
</comment>
<keyword evidence="2" id="KW-1133">Transmembrane helix</keyword>
<protein>
    <submittedName>
        <fullName evidence="4">DNA, contig: SP630</fullName>
    </submittedName>
</protein>
<keyword evidence="5" id="KW-1185">Reference proteome</keyword>
<keyword evidence="2" id="KW-0812">Transmembrane</keyword>
<dbReference type="PANTHER" id="PTHR34978">
    <property type="entry name" value="POSSIBLE SENSOR-TRANSDUCER PROTEIN BLAR"/>
    <property type="match status" value="1"/>
</dbReference>
<feature type="transmembrane region" description="Helical" evidence="2">
    <location>
        <begin position="286"/>
        <end position="307"/>
    </location>
</feature>
<dbReference type="PANTHER" id="PTHR34978:SF3">
    <property type="entry name" value="SLR0241 PROTEIN"/>
    <property type="match status" value="1"/>
</dbReference>
<proteinExistence type="predicted"/>
<feature type="coiled-coil region" evidence="1">
    <location>
        <begin position="498"/>
        <end position="540"/>
    </location>
</feature>
<dbReference type="CDD" id="cd07341">
    <property type="entry name" value="M56_BlaR1_MecR1_like"/>
    <property type="match status" value="1"/>
</dbReference>
<evidence type="ECO:0000313" key="5">
    <source>
        <dbReference type="Proteomes" id="UP000032025"/>
    </source>
</evidence>
<feature type="transmembrane region" description="Helical" evidence="2">
    <location>
        <begin position="38"/>
        <end position="55"/>
    </location>
</feature>
<evidence type="ECO:0000259" key="3">
    <source>
        <dbReference type="Pfam" id="PF05569"/>
    </source>
</evidence>
<accession>A0A0C9M2K5</accession>
<keyword evidence="2" id="KW-0472">Membrane</keyword>
<dbReference type="RefSeq" id="WP_007405857.1">
    <property type="nucleotide sequence ID" value="NZ_BBJS01000030.1"/>
</dbReference>
<keyword evidence="1" id="KW-0175">Coiled coil</keyword>
<evidence type="ECO:0000256" key="1">
    <source>
        <dbReference type="SAM" id="Coils"/>
    </source>
</evidence>